<dbReference type="EMBL" id="CP016022">
    <property type="protein sequence ID" value="ANJ72415.1"/>
    <property type="molecule type" value="Genomic_DNA"/>
</dbReference>
<name>A0A191ZW81_9RALS</name>
<gene>
    <name evidence="1" type="ORF">A9Y76_07995</name>
</gene>
<reference evidence="2" key="1">
    <citation type="submission" date="2016-06" db="EMBL/GenBank/DDBJ databases">
        <authorList>
            <person name="Xu Y."/>
            <person name="Nagy A."/>
            <person name="Yan X."/>
            <person name="Kim S.W."/>
            <person name="Haley B."/>
            <person name="Liu N.T."/>
            <person name="Nou X."/>
        </authorList>
    </citation>
    <scope>NUCLEOTIDE SEQUENCE [LARGE SCALE GENOMIC DNA]</scope>
    <source>
        <strain evidence="2">ATCC 49129</strain>
    </source>
</reference>
<sequence>MNVRFLSAMMVATALVPGLAAAEVDVSNAWVRGTVPAQTSTGAFMTLQAHSAAKLIGASSPAAKTVELHRMTMDGNVMRMRPVIAIDLPAMQPVELSPGSYHVMLIGLTAQLVKGSTVPITLKIRENGKVTEQTVTAQVRDITAGADSSGMGMDMSGHKH</sequence>
<proteinExistence type="predicted"/>
<evidence type="ECO:0000313" key="1">
    <source>
        <dbReference type="EMBL" id="ANJ72415.1"/>
    </source>
</evidence>
<dbReference type="InterPro" id="IPR058248">
    <property type="entry name" value="Lxx211020-like"/>
</dbReference>
<accession>A0A191ZW81</accession>
<protein>
    <submittedName>
        <fullName evidence="1">Uncharacterized protein</fullName>
    </submittedName>
</protein>
<dbReference type="AlphaFoldDB" id="A0A191ZW81"/>
<dbReference type="OrthoDB" id="9796962at2"/>
<dbReference type="Gene3D" id="2.60.40.1890">
    <property type="entry name" value="PCu(A)C copper chaperone"/>
    <property type="match status" value="1"/>
</dbReference>
<dbReference type="Proteomes" id="UP000078572">
    <property type="component" value="Chromosome 1"/>
</dbReference>
<dbReference type="InterPro" id="IPR007410">
    <property type="entry name" value="LpqE-like"/>
</dbReference>
<dbReference type="PANTHER" id="PTHR36302:SF1">
    <property type="entry name" value="COPPER CHAPERONE PCU(A)C"/>
    <property type="match status" value="1"/>
</dbReference>
<dbReference type="RefSeq" id="WP_064803362.1">
    <property type="nucleotide sequence ID" value="NZ_CP016022.1"/>
</dbReference>
<evidence type="ECO:0000313" key="2">
    <source>
        <dbReference type="Proteomes" id="UP000078572"/>
    </source>
</evidence>
<dbReference type="PANTHER" id="PTHR36302">
    <property type="entry name" value="BLR7088 PROTEIN"/>
    <property type="match status" value="1"/>
</dbReference>
<dbReference type="GeneID" id="61525957"/>
<dbReference type="InterPro" id="IPR036182">
    <property type="entry name" value="PCuAC_sf"/>
</dbReference>
<dbReference type="Pfam" id="PF04314">
    <property type="entry name" value="PCuAC"/>
    <property type="match status" value="1"/>
</dbReference>
<keyword evidence="2" id="KW-1185">Reference proteome</keyword>
<organism evidence="1 2">
    <name type="scientific">Ralstonia insidiosa</name>
    <dbReference type="NCBI Taxonomy" id="190721"/>
    <lineage>
        <taxon>Bacteria</taxon>
        <taxon>Pseudomonadati</taxon>
        <taxon>Pseudomonadota</taxon>
        <taxon>Betaproteobacteria</taxon>
        <taxon>Burkholderiales</taxon>
        <taxon>Burkholderiaceae</taxon>
        <taxon>Ralstonia</taxon>
    </lineage>
</organism>
<dbReference type="SUPFAM" id="SSF110087">
    <property type="entry name" value="DR1885-like metal-binding protein"/>
    <property type="match status" value="1"/>
</dbReference>